<feature type="transmembrane region" description="Helical" evidence="1">
    <location>
        <begin position="77"/>
        <end position="110"/>
    </location>
</feature>
<feature type="transmembrane region" description="Helical" evidence="1">
    <location>
        <begin position="285"/>
        <end position="304"/>
    </location>
</feature>
<gene>
    <name evidence="2" type="ORF">DFR85_03625</name>
</gene>
<dbReference type="RefSeq" id="WP_110269724.1">
    <property type="nucleotide sequence ID" value="NZ_CP029289.2"/>
</dbReference>
<name>A0A2U9ICX2_9CREN</name>
<feature type="transmembrane region" description="Helical" evidence="1">
    <location>
        <begin position="247"/>
        <end position="265"/>
    </location>
</feature>
<evidence type="ECO:0000313" key="3">
    <source>
        <dbReference type="Proteomes" id="UP000248044"/>
    </source>
</evidence>
<sequence>MIDWLVINLWNPQNVDVISALVIAYLLGIVHGVTPDEHTWPITFSYSVGTFSSKGGAKTGLIFSSGFTIQRSILSELAYLALAGIFMTTAAFGITYIFVGIAMFGAGIYISRKGGYLHWHYLEKKIGEATGIHKKGSQLQQEELEHKINPAYVNEQDLTKPVPVKLAFLHGFIAGFGFGAFALIVYTVLAPTMPNMYIGWLPGALFGLGTMTAQVMFGTIFATWLTRMKNLTYQGIAVVGKTITKTVLEYGGLAFIIGGIAILLYPPLLTYNIITPIKVHNLHSLGIGFFLVIISVIIFGIYGYKDGIKTAIKLGYTNKTVQKE</sequence>
<feature type="transmembrane region" description="Helical" evidence="1">
    <location>
        <begin position="166"/>
        <end position="189"/>
    </location>
</feature>
<dbReference type="EMBL" id="CP029289">
    <property type="protein sequence ID" value="AWR93840.1"/>
    <property type="molecule type" value="Genomic_DNA"/>
</dbReference>
<evidence type="ECO:0000256" key="1">
    <source>
        <dbReference type="SAM" id="Phobius"/>
    </source>
</evidence>
<evidence type="ECO:0000313" key="2">
    <source>
        <dbReference type="EMBL" id="AWR93840.1"/>
    </source>
</evidence>
<keyword evidence="1" id="KW-0472">Membrane</keyword>
<accession>A0A2U9ICX2</accession>
<dbReference type="AlphaFoldDB" id="A0A2U9ICX2"/>
<keyword evidence="1" id="KW-1133">Transmembrane helix</keyword>
<feature type="transmembrane region" description="Helical" evidence="1">
    <location>
        <begin position="201"/>
        <end position="226"/>
    </location>
</feature>
<dbReference type="Proteomes" id="UP000248044">
    <property type="component" value="Chromosome"/>
</dbReference>
<dbReference type="KEGG" id="abri:DFR85_03625"/>
<reference evidence="2 3" key="1">
    <citation type="submission" date="2018-05" db="EMBL/GenBank/DDBJ databases">
        <title>Complete Genome Sequences of Extremely Thermoacidophilic, Metal-Mobilizing Type-Strain Members of the Archaeal Family Sulfolobaceae: Acidianus brierleyi DSM-1651T, Acidianus sulfidivorans DSM-18786T, Metallosphaera hakonensis DSM-7519T, and Metallosphaera prunae DSM-10039T.</title>
        <authorList>
            <person name="Counts J.A."/>
            <person name="Kelly R.M."/>
        </authorList>
    </citation>
    <scope>NUCLEOTIDE SEQUENCE [LARGE SCALE GENOMIC DNA]</scope>
    <source>
        <strain evidence="2 3">DSM 1651</strain>
    </source>
</reference>
<dbReference type="OrthoDB" id="56710at2157"/>
<organism evidence="2 3">
    <name type="scientific">Acidianus brierleyi</name>
    <dbReference type="NCBI Taxonomy" id="41673"/>
    <lineage>
        <taxon>Archaea</taxon>
        <taxon>Thermoproteota</taxon>
        <taxon>Thermoprotei</taxon>
        <taxon>Sulfolobales</taxon>
        <taxon>Sulfolobaceae</taxon>
        <taxon>Acidianus</taxon>
    </lineage>
</organism>
<proteinExistence type="predicted"/>
<keyword evidence="3" id="KW-1185">Reference proteome</keyword>
<keyword evidence="1" id="KW-0812">Transmembrane</keyword>
<evidence type="ECO:0008006" key="4">
    <source>
        <dbReference type="Google" id="ProtNLM"/>
    </source>
</evidence>
<protein>
    <recommendedName>
        <fullName evidence="4">Urease accessory protein UreH-like transmembrane domain-containing protein</fullName>
    </recommendedName>
</protein>
<dbReference type="GeneID" id="36831215"/>